<dbReference type="EMBL" id="JAOEGN010000005">
    <property type="protein sequence ID" value="MCU0104714.1"/>
    <property type="molecule type" value="Genomic_DNA"/>
</dbReference>
<organism evidence="2 3">
    <name type="scientific">Paracholeplasma vituli</name>
    <dbReference type="NCBI Taxonomy" id="69473"/>
    <lineage>
        <taxon>Bacteria</taxon>
        <taxon>Bacillati</taxon>
        <taxon>Mycoplasmatota</taxon>
        <taxon>Mollicutes</taxon>
        <taxon>Acholeplasmatales</taxon>
        <taxon>Acholeplasmataceae</taxon>
        <taxon>Paracholeplasma</taxon>
    </lineage>
</organism>
<reference evidence="3" key="1">
    <citation type="submission" date="2023-07" db="EMBL/GenBank/DDBJ databases">
        <title>Novel Mycoplasma species identified in domestic and wild animals.</title>
        <authorList>
            <person name="Volokhov D.V."/>
            <person name="Furtak V.A."/>
            <person name="Zagorodnyaya T.A."/>
        </authorList>
    </citation>
    <scope>NUCLEOTIDE SEQUENCE [LARGE SCALE GENOMIC DNA]</scope>
    <source>
        <strain evidence="3">92-19</strain>
    </source>
</reference>
<name>A0ABT2PUT4_9MOLU</name>
<proteinExistence type="predicted"/>
<dbReference type="PROSITE" id="PS51257">
    <property type="entry name" value="PROKAR_LIPOPROTEIN"/>
    <property type="match status" value="1"/>
</dbReference>
<keyword evidence="3" id="KW-1185">Reference proteome</keyword>
<dbReference type="Proteomes" id="UP001209076">
    <property type="component" value="Unassembled WGS sequence"/>
</dbReference>
<comment type="caution">
    <text evidence="2">The sequence shown here is derived from an EMBL/GenBank/DDBJ whole genome shotgun (WGS) entry which is preliminary data.</text>
</comment>
<sequence>MKRIIVLLGLLFTIIGLVGCSESTPDNDIVFTLEQLANYDGQGGRQAYVAVDGIVYDVTNAENWNNGEHNGQRLAGTDASAVILSSPHGKSVLSGLPIVGRLEKE</sequence>
<evidence type="ECO:0000313" key="3">
    <source>
        <dbReference type="Proteomes" id="UP001209076"/>
    </source>
</evidence>
<accession>A0ABT2PUT4</accession>
<evidence type="ECO:0000313" key="2">
    <source>
        <dbReference type="EMBL" id="MCU0104714.1"/>
    </source>
</evidence>
<feature type="domain" description="Cytochrome b5 heme-binding" evidence="1">
    <location>
        <begin position="31"/>
        <end position="103"/>
    </location>
</feature>
<dbReference type="InterPro" id="IPR001199">
    <property type="entry name" value="Cyt_B5-like_heme/steroid-bd"/>
</dbReference>
<protein>
    <recommendedName>
        <fullName evidence="1">Cytochrome b5 heme-binding domain-containing protein</fullName>
    </recommendedName>
</protein>
<dbReference type="Gene3D" id="3.10.120.10">
    <property type="entry name" value="Cytochrome b5-like heme/steroid binding domain"/>
    <property type="match status" value="1"/>
</dbReference>
<dbReference type="InterPro" id="IPR036400">
    <property type="entry name" value="Cyt_B5-like_heme/steroid_sf"/>
</dbReference>
<gene>
    <name evidence="2" type="ORF">N7603_03495</name>
</gene>
<dbReference type="SMART" id="SM01117">
    <property type="entry name" value="Cyt-b5"/>
    <property type="match status" value="1"/>
</dbReference>
<dbReference type="Pfam" id="PF00173">
    <property type="entry name" value="Cyt-b5"/>
    <property type="match status" value="1"/>
</dbReference>
<evidence type="ECO:0000259" key="1">
    <source>
        <dbReference type="SMART" id="SM01117"/>
    </source>
</evidence>
<dbReference type="SUPFAM" id="SSF55856">
    <property type="entry name" value="Cytochrome b5-like heme/steroid binding domain"/>
    <property type="match status" value="1"/>
</dbReference>